<organism evidence="2 3">
    <name type="scientific">Gnathostoma spinigerum</name>
    <dbReference type="NCBI Taxonomy" id="75299"/>
    <lineage>
        <taxon>Eukaryota</taxon>
        <taxon>Metazoa</taxon>
        <taxon>Ecdysozoa</taxon>
        <taxon>Nematoda</taxon>
        <taxon>Chromadorea</taxon>
        <taxon>Rhabditida</taxon>
        <taxon>Spirurina</taxon>
        <taxon>Gnathostomatomorpha</taxon>
        <taxon>Gnathostomatoidea</taxon>
        <taxon>Gnathostomatidae</taxon>
        <taxon>Gnathostoma</taxon>
    </lineage>
</organism>
<comment type="caution">
    <text evidence="2">The sequence shown here is derived from an EMBL/GenBank/DDBJ whole genome shotgun (WGS) entry which is preliminary data.</text>
</comment>
<protein>
    <submittedName>
        <fullName evidence="2">Uncharacterized protein</fullName>
    </submittedName>
</protein>
<dbReference type="Proteomes" id="UP001608902">
    <property type="component" value="Unassembled WGS sequence"/>
</dbReference>
<accession>A0ABD6ET65</accession>
<sequence>MHKRHSPKPESCSYSANVHFF</sequence>
<evidence type="ECO:0000256" key="1">
    <source>
        <dbReference type="SAM" id="MobiDB-lite"/>
    </source>
</evidence>
<evidence type="ECO:0000313" key="3">
    <source>
        <dbReference type="Proteomes" id="UP001608902"/>
    </source>
</evidence>
<evidence type="ECO:0000313" key="2">
    <source>
        <dbReference type="EMBL" id="MFH4983046.1"/>
    </source>
</evidence>
<keyword evidence="3" id="KW-1185">Reference proteome</keyword>
<gene>
    <name evidence="2" type="ORF">AB6A40_009755</name>
</gene>
<reference evidence="2 3" key="1">
    <citation type="submission" date="2024-08" db="EMBL/GenBank/DDBJ databases">
        <title>Gnathostoma spinigerum genome.</title>
        <authorList>
            <person name="Gonzalez-Bertolin B."/>
            <person name="Monzon S."/>
            <person name="Zaballos A."/>
            <person name="Jimenez P."/>
            <person name="Dekumyoy P."/>
            <person name="Varona S."/>
            <person name="Cuesta I."/>
            <person name="Sumanam S."/>
            <person name="Adisakwattana P."/>
            <person name="Gasser R.B."/>
            <person name="Hernandez-Gonzalez A."/>
            <person name="Young N.D."/>
            <person name="Perteguer M.J."/>
        </authorList>
    </citation>
    <scope>NUCLEOTIDE SEQUENCE [LARGE SCALE GENOMIC DNA]</scope>
    <source>
        <strain evidence="2">AL3</strain>
        <tissue evidence="2">Liver</tissue>
    </source>
</reference>
<proteinExistence type="predicted"/>
<name>A0ABD6ET65_9BILA</name>
<dbReference type="EMBL" id="JBGFUD010010909">
    <property type="protein sequence ID" value="MFH4983046.1"/>
    <property type="molecule type" value="Genomic_DNA"/>
</dbReference>
<dbReference type="AlphaFoldDB" id="A0ABD6ET65"/>
<feature type="region of interest" description="Disordered" evidence="1">
    <location>
        <begin position="1"/>
        <end position="21"/>
    </location>
</feature>
<feature type="compositionally biased region" description="Polar residues" evidence="1">
    <location>
        <begin position="12"/>
        <end position="21"/>
    </location>
</feature>